<dbReference type="InterPro" id="IPR002676">
    <property type="entry name" value="RimM_N"/>
</dbReference>
<sequence>MPAPVRGRAGELLVGVVVRAHGLRGELGVEVRTDSPDERFAPGAALLGRRAGAPDVTLTVEAVRWHSGKLLVRFVETPDRTAAEPLRGTRLLVHTSELAPPEDPDEFHDHQLEGLRAELEDGTVVGTVREVLHGPAGDLLVLTRAGGGPDVLVPFVHAIVPTVDLDGGRVLLTPPEGLLDAE</sequence>
<dbReference type="EMBL" id="CP060131">
    <property type="protein sequence ID" value="QNG52430.1"/>
    <property type="molecule type" value="Genomic_DNA"/>
</dbReference>
<dbReference type="GO" id="GO:0005840">
    <property type="term" value="C:ribosome"/>
    <property type="evidence" value="ECO:0007669"/>
    <property type="project" value="InterPro"/>
</dbReference>
<dbReference type="Pfam" id="PF24986">
    <property type="entry name" value="PRC_RimM"/>
    <property type="match status" value="1"/>
</dbReference>
<keyword evidence="4 5" id="KW-0143">Chaperone</keyword>
<accession>A0A7G7MI19</accession>
<dbReference type="HAMAP" id="MF_00014">
    <property type="entry name" value="Ribosome_mat_RimM"/>
    <property type="match status" value="1"/>
</dbReference>
<comment type="domain">
    <text evidence="5">The PRC barrel domain binds ribosomal protein uS19.</text>
</comment>
<evidence type="ECO:0000313" key="9">
    <source>
        <dbReference type="Proteomes" id="UP000515728"/>
    </source>
</evidence>
<reference evidence="8 9" key="1">
    <citation type="submission" date="2020-08" db="EMBL/GenBank/DDBJ databases">
        <authorList>
            <person name="Mo P."/>
        </authorList>
    </citation>
    <scope>NUCLEOTIDE SEQUENCE [LARGE SCALE GENOMIC DNA]</scope>
    <source>
        <strain evidence="8 9">CGMCC 4.1532</strain>
    </source>
</reference>
<dbReference type="PANTHER" id="PTHR33692">
    <property type="entry name" value="RIBOSOME MATURATION FACTOR RIMM"/>
    <property type="match status" value="1"/>
</dbReference>
<dbReference type="GO" id="GO:0006364">
    <property type="term" value="P:rRNA processing"/>
    <property type="evidence" value="ECO:0007669"/>
    <property type="project" value="UniProtKB-UniRule"/>
</dbReference>
<dbReference type="SUPFAM" id="SSF50447">
    <property type="entry name" value="Translation proteins"/>
    <property type="match status" value="1"/>
</dbReference>
<dbReference type="InterPro" id="IPR036976">
    <property type="entry name" value="RimM_N_sf"/>
</dbReference>
<dbReference type="InterPro" id="IPR009000">
    <property type="entry name" value="Transl_B-barrel_sf"/>
</dbReference>
<dbReference type="InterPro" id="IPR056792">
    <property type="entry name" value="PRC_RimM"/>
</dbReference>
<feature type="domain" description="Ribosome maturation factor RimM PRC barrel" evidence="7">
    <location>
        <begin position="110"/>
        <end position="178"/>
    </location>
</feature>
<dbReference type="GO" id="GO:0042274">
    <property type="term" value="P:ribosomal small subunit biogenesis"/>
    <property type="evidence" value="ECO:0007669"/>
    <property type="project" value="UniProtKB-UniRule"/>
</dbReference>
<dbReference type="SUPFAM" id="SSF50346">
    <property type="entry name" value="PRC-barrel domain"/>
    <property type="match status" value="1"/>
</dbReference>
<dbReference type="PANTHER" id="PTHR33692:SF1">
    <property type="entry name" value="RIBOSOME MATURATION FACTOR RIMM"/>
    <property type="match status" value="1"/>
</dbReference>
<evidence type="ECO:0000256" key="4">
    <source>
        <dbReference type="ARBA" id="ARBA00023186"/>
    </source>
</evidence>
<dbReference type="InterPro" id="IPR011033">
    <property type="entry name" value="PRC_barrel-like_sf"/>
</dbReference>
<proteinExistence type="inferred from homology"/>
<evidence type="ECO:0000256" key="3">
    <source>
        <dbReference type="ARBA" id="ARBA00022552"/>
    </source>
</evidence>
<dbReference type="InterPro" id="IPR011961">
    <property type="entry name" value="RimM"/>
</dbReference>
<feature type="domain" description="RimM N-terminal" evidence="6">
    <location>
        <begin position="14"/>
        <end position="96"/>
    </location>
</feature>
<evidence type="ECO:0000259" key="6">
    <source>
        <dbReference type="Pfam" id="PF01782"/>
    </source>
</evidence>
<dbReference type="Pfam" id="PF01782">
    <property type="entry name" value="RimM"/>
    <property type="match status" value="1"/>
</dbReference>
<keyword evidence="3 5" id="KW-0698">rRNA processing</keyword>
<organism evidence="8 9">
    <name type="scientific">Pseudonocardia petroleophila</name>
    <dbReference type="NCBI Taxonomy" id="37331"/>
    <lineage>
        <taxon>Bacteria</taxon>
        <taxon>Bacillati</taxon>
        <taxon>Actinomycetota</taxon>
        <taxon>Actinomycetes</taxon>
        <taxon>Pseudonocardiales</taxon>
        <taxon>Pseudonocardiaceae</taxon>
        <taxon>Pseudonocardia</taxon>
    </lineage>
</organism>
<evidence type="ECO:0000256" key="5">
    <source>
        <dbReference type="HAMAP-Rule" id="MF_00014"/>
    </source>
</evidence>
<dbReference type="GO" id="GO:0043022">
    <property type="term" value="F:ribosome binding"/>
    <property type="evidence" value="ECO:0007669"/>
    <property type="project" value="InterPro"/>
</dbReference>
<keyword evidence="2 5" id="KW-0690">Ribosome biogenesis</keyword>
<evidence type="ECO:0000256" key="2">
    <source>
        <dbReference type="ARBA" id="ARBA00022517"/>
    </source>
</evidence>
<keyword evidence="9" id="KW-1185">Reference proteome</keyword>
<evidence type="ECO:0000313" key="8">
    <source>
        <dbReference type="EMBL" id="QNG52430.1"/>
    </source>
</evidence>
<keyword evidence="1 5" id="KW-0963">Cytoplasm</keyword>
<comment type="function">
    <text evidence="5">An accessory protein needed during the final step in the assembly of 30S ribosomal subunit, possibly for assembly of the head region. Essential for efficient processing of 16S rRNA. May be needed both before and after RbfA during the maturation of 16S rRNA. It has affinity for free ribosomal 30S subunits but not for 70S ribosomes.</text>
</comment>
<evidence type="ECO:0000259" key="7">
    <source>
        <dbReference type="Pfam" id="PF24986"/>
    </source>
</evidence>
<gene>
    <name evidence="5 8" type="primary">rimM</name>
    <name evidence="8" type="ORF">H6H00_31160</name>
</gene>
<dbReference type="Gene3D" id="2.40.30.60">
    <property type="entry name" value="RimM"/>
    <property type="match status" value="1"/>
</dbReference>
<comment type="subcellular location">
    <subcellularLocation>
        <location evidence="5">Cytoplasm</location>
    </subcellularLocation>
</comment>
<dbReference type="AlphaFoldDB" id="A0A7G7MI19"/>
<dbReference type="Gene3D" id="2.30.30.240">
    <property type="entry name" value="PRC-barrel domain"/>
    <property type="match status" value="1"/>
</dbReference>
<comment type="subunit">
    <text evidence="5">Binds ribosomal protein uS19.</text>
</comment>
<dbReference type="RefSeq" id="WP_185719188.1">
    <property type="nucleotide sequence ID" value="NZ_BAAAWI010000001.1"/>
</dbReference>
<dbReference type="NCBIfam" id="TIGR02273">
    <property type="entry name" value="16S_RimM"/>
    <property type="match status" value="1"/>
</dbReference>
<comment type="similarity">
    <text evidence="5">Belongs to the RimM family.</text>
</comment>
<dbReference type="GO" id="GO:0005737">
    <property type="term" value="C:cytoplasm"/>
    <property type="evidence" value="ECO:0007669"/>
    <property type="project" value="UniProtKB-SubCell"/>
</dbReference>
<dbReference type="KEGG" id="ppel:H6H00_31160"/>
<protein>
    <recommendedName>
        <fullName evidence="5">Ribosome maturation factor RimM</fullName>
    </recommendedName>
</protein>
<dbReference type="Proteomes" id="UP000515728">
    <property type="component" value="Chromosome"/>
</dbReference>
<name>A0A7G7MI19_9PSEU</name>
<evidence type="ECO:0000256" key="1">
    <source>
        <dbReference type="ARBA" id="ARBA00022490"/>
    </source>
</evidence>